<protein>
    <submittedName>
        <fullName evidence="6">J domain-containing protein</fullName>
    </submittedName>
</protein>
<accession>A0ABS7YP06</accession>
<dbReference type="InterPro" id="IPR006597">
    <property type="entry name" value="Sel1-like"/>
</dbReference>
<feature type="coiled-coil region" evidence="2">
    <location>
        <begin position="242"/>
        <end position="290"/>
    </location>
</feature>
<dbReference type="InterPro" id="IPR001623">
    <property type="entry name" value="DnaJ_domain"/>
</dbReference>
<keyword evidence="4" id="KW-1133">Transmembrane helix</keyword>
<evidence type="ECO:0000256" key="3">
    <source>
        <dbReference type="SAM" id="MobiDB-lite"/>
    </source>
</evidence>
<dbReference type="InterPro" id="IPR036869">
    <property type="entry name" value="J_dom_sf"/>
</dbReference>
<dbReference type="SMART" id="SM00671">
    <property type="entry name" value="SEL1"/>
    <property type="match status" value="3"/>
</dbReference>
<keyword evidence="2" id="KW-0175">Coiled coil</keyword>
<feature type="transmembrane region" description="Helical" evidence="4">
    <location>
        <begin position="207"/>
        <end position="227"/>
    </location>
</feature>
<dbReference type="InterPro" id="IPR052748">
    <property type="entry name" value="ISR_Activator"/>
</dbReference>
<keyword evidence="4" id="KW-0472">Membrane</keyword>
<keyword evidence="1" id="KW-0143">Chaperone</keyword>
<dbReference type="Gene3D" id="1.10.287.110">
    <property type="entry name" value="DnaJ domain"/>
    <property type="match status" value="1"/>
</dbReference>
<dbReference type="EMBL" id="JAIWIU010000069">
    <property type="protein sequence ID" value="MCA2016717.1"/>
    <property type="molecule type" value="Genomic_DNA"/>
</dbReference>
<proteinExistence type="predicted"/>
<dbReference type="CDD" id="cd06257">
    <property type="entry name" value="DnaJ"/>
    <property type="match status" value="1"/>
</dbReference>
<evidence type="ECO:0000313" key="7">
    <source>
        <dbReference type="Proteomes" id="UP001199044"/>
    </source>
</evidence>
<feature type="signal peptide" evidence="5">
    <location>
        <begin position="1"/>
        <end position="19"/>
    </location>
</feature>
<evidence type="ECO:0000256" key="1">
    <source>
        <dbReference type="ARBA" id="ARBA00023186"/>
    </source>
</evidence>
<gene>
    <name evidence="6" type="ORF">LDJ79_11390</name>
</gene>
<evidence type="ECO:0000256" key="4">
    <source>
        <dbReference type="SAM" id="Phobius"/>
    </source>
</evidence>
<keyword evidence="4" id="KW-0812">Transmembrane</keyword>
<keyword evidence="7" id="KW-1185">Reference proteome</keyword>
<dbReference type="Pfam" id="PF08238">
    <property type="entry name" value="Sel1"/>
    <property type="match status" value="3"/>
</dbReference>
<feature type="region of interest" description="Disordered" evidence="3">
    <location>
        <begin position="172"/>
        <end position="198"/>
    </location>
</feature>
<dbReference type="RefSeq" id="WP_225250659.1">
    <property type="nucleotide sequence ID" value="NZ_JAIWIU010000069.1"/>
</dbReference>
<evidence type="ECO:0000313" key="6">
    <source>
        <dbReference type="EMBL" id="MCA2016717.1"/>
    </source>
</evidence>
<dbReference type="SUPFAM" id="SSF46565">
    <property type="entry name" value="Chaperone J-domain"/>
    <property type="match status" value="1"/>
</dbReference>
<reference evidence="7" key="1">
    <citation type="submission" date="2023-07" db="EMBL/GenBank/DDBJ databases">
        <title>Molecular identification of indigenous halophilic bacteria isolated from red sea cost, biodegradation of synthetic dyes and assessment of degraded metabolite toxicity.</title>
        <authorList>
            <person name="Chaieb K."/>
            <person name="Altayb H.N."/>
        </authorList>
    </citation>
    <scope>NUCLEOTIDE SEQUENCE [LARGE SCALE GENOMIC DNA]</scope>
    <source>
        <strain evidence="7">K20</strain>
    </source>
</reference>
<dbReference type="PANTHER" id="PTHR45011:SF1">
    <property type="entry name" value="DAP3-BINDING CELL DEATH ENHANCER 1"/>
    <property type="match status" value="1"/>
</dbReference>
<comment type="caution">
    <text evidence="6">The sequence shown here is derived from an EMBL/GenBank/DDBJ whole genome shotgun (WGS) entry which is preliminary data.</text>
</comment>
<organism evidence="6 7">
    <name type="scientific">Vibrio tritonius</name>
    <dbReference type="NCBI Taxonomy" id="1435069"/>
    <lineage>
        <taxon>Bacteria</taxon>
        <taxon>Pseudomonadati</taxon>
        <taxon>Pseudomonadota</taxon>
        <taxon>Gammaproteobacteria</taxon>
        <taxon>Vibrionales</taxon>
        <taxon>Vibrionaceae</taxon>
        <taxon>Vibrio</taxon>
    </lineage>
</organism>
<feature type="chain" id="PRO_5046623008" evidence="5">
    <location>
        <begin position="20"/>
        <end position="362"/>
    </location>
</feature>
<dbReference type="InterPro" id="IPR011990">
    <property type="entry name" value="TPR-like_helical_dom_sf"/>
</dbReference>
<dbReference type="Gene3D" id="1.25.40.10">
    <property type="entry name" value="Tetratricopeptide repeat domain"/>
    <property type="match status" value="1"/>
</dbReference>
<sequence length="362" mass="40971">MLRLFVLLALFFTPLTHGADISVLLTQAQANSVQAQYALGLAYQQGKDTTRSLPDAFYWFEKAAEQGHSKAMEQVAEAYLYGLGTDKDPQQAVYWLTKLATLGQTTAQATLGDYYQKLGAQRIDAQDLAQVWYRIASAKDPQAEAKYTKILENKFNQQRAKQVASIKQLEQAIPTPSQNDTELLNNAQPSASSDDIPNGSGSVASDYLLLAGLLIIIFSSMWSMTLWRRRKQKKVQHQQDEKHAQQQLFNQQKKQLKKQKQQLETLFNEVSRLQSDKQKLTQLLAKKTQTPPSPQSPPQTNQNLAVACALFGFMPNQIPDEKAIKLRYKQLSKIYHPDMKGSEEEMKRLNSAVKIVMAHRKR</sequence>
<evidence type="ECO:0000256" key="5">
    <source>
        <dbReference type="SAM" id="SignalP"/>
    </source>
</evidence>
<dbReference type="Proteomes" id="UP001199044">
    <property type="component" value="Unassembled WGS sequence"/>
</dbReference>
<evidence type="ECO:0000256" key="2">
    <source>
        <dbReference type="SAM" id="Coils"/>
    </source>
</evidence>
<name>A0ABS7YP06_9VIBR</name>
<dbReference type="SUPFAM" id="SSF81901">
    <property type="entry name" value="HCP-like"/>
    <property type="match status" value="1"/>
</dbReference>
<keyword evidence="5" id="KW-0732">Signal</keyword>
<dbReference type="PANTHER" id="PTHR45011">
    <property type="entry name" value="DAP3-BINDING CELL DEATH ENHANCER 1"/>
    <property type="match status" value="1"/>
</dbReference>
<feature type="compositionally biased region" description="Polar residues" evidence="3">
    <location>
        <begin position="174"/>
        <end position="198"/>
    </location>
</feature>